<organism evidence="6 7">
    <name type="scientific">Nesterenkonia flava</name>
    <dbReference type="NCBI Taxonomy" id="469799"/>
    <lineage>
        <taxon>Bacteria</taxon>
        <taxon>Bacillati</taxon>
        <taxon>Actinomycetota</taxon>
        <taxon>Actinomycetes</taxon>
        <taxon>Micrococcales</taxon>
        <taxon>Micrococcaceae</taxon>
        <taxon>Nesterenkonia</taxon>
    </lineage>
</organism>
<dbReference type="Proteomes" id="UP001260872">
    <property type="component" value="Unassembled WGS sequence"/>
</dbReference>
<dbReference type="InterPro" id="IPR005119">
    <property type="entry name" value="LysR_subst-bd"/>
</dbReference>
<gene>
    <name evidence="6" type="ORF">RH857_01580</name>
</gene>
<dbReference type="RefSeq" id="WP_310536227.1">
    <property type="nucleotide sequence ID" value="NZ_BAAAOC010000018.1"/>
</dbReference>
<keyword evidence="4" id="KW-0804">Transcription</keyword>
<protein>
    <submittedName>
        <fullName evidence="6">LysR family transcriptional regulator</fullName>
    </submittedName>
</protein>
<evidence type="ECO:0000259" key="5">
    <source>
        <dbReference type="PROSITE" id="PS50931"/>
    </source>
</evidence>
<comment type="caution">
    <text evidence="6">The sequence shown here is derived from an EMBL/GenBank/DDBJ whole genome shotgun (WGS) entry which is preliminary data.</text>
</comment>
<sequence length="318" mass="33859">MTGTITTRLIDEALPLLEAVSEFGGVNAAADVLGRSASGISRQIQRLSAEVGTPLLRRRGRQVELTAAARALVREAPHLHAAERVRAALAEATDPQAGEVRLAAHVFAMSAIVVPGLRRWSVAHDHSTWRVRETEPAQGQQLLTSRTADVVIMPAGPDTPAADHPRFSVEPLVLEPVDLIVPPGHELASRTDEVSLDEAANQAWILGSPGQGSRQEILQHCSRAGFIPAEGHHAQDWTSVSTLVAGGLGVSLLPRMASTHPGVVRVRLSGPTAPVRSVLMVLRRGAQERQLLRETMSTLRATGLDALETQHTLAGLGA</sequence>
<keyword evidence="3" id="KW-0238">DNA-binding</keyword>
<name>A0ABU1FQA0_9MICC</name>
<reference evidence="7" key="1">
    <citation type="submission" date="2023-07" db="EMBL/GenBank/DDBJ databases">
        <title>Description of three actinobacteria isolated from air of manufacturing shop in a pharmaceutical factory.</title>
        <authorList>
            <person name="Zhang D.-F."/>
        </authorList>
    </citation>
    <scope>NUCLEOTIDE SEQUENCE [LARGE SCALE GENOMIC DNA]</scope>
    <source>
        <strain evidence="7">CCTCC AB 207010</strain>
    </source>
</reference>
<evidence type="ECO:0000256" key="3">
    <source>
        <dbReference type="ARBA" id="ARBA00023125"/>
    </source>
</evidence>
<dbReference type="Pfam" id="PF00126">
    <property type="entry name" value="HTH_1"/>
    <property type="match status" value="1"/>
</dbReference>
<dbReference type="SUPFAM" id="SSF53850">
    <property type="entry name" value="Periplasmic binding protein-like II"/>
    <property type="match status" value="1"/>
</dbReference>
<dbReference type="PROSITE" id="PS50931">
    <property type="entry name" value="HTH_LYSR"/>
    <property type="match status" value="1"/>
</dbReference>
<dbReference type="EMBL" id="JAVKGT010000003">
    <property type="protein sequence ID" value="MDR5710833.1"/>
    <property type="molecule type" value="Genomic_DNA"/>
</dbReference>
<keyword evidence="2" id="KW-0805">Transcription regulation</keyword>
<dbReference type="Gene3D" id="3.40.190.10">
    <property type="entry name" value="Periplasmic binding protein-like II"/>
    <property type="match status" value="2"/>
</dbReference>
<keyword evidence="7" id="KW-1185">Reference proteome</keyword>
<evidence type="ECO:0000313" key="6">
    <source>
        <dbReference type="EMBL" id="MDR5710833.1"/>
    </source>
</evidence>
<dbReference type="PANTHER" id="PTHR30346:SF29">
    <property type="entry name" value="LYSR SUBSTRATE-BINDING"/>
    <property type="match status" value="1"/>
</dbReference>
<accession>A0ABU1FQA0</accession>
<dbReference type="InterPro" id="IPR036388">
    <property type="entry name" value="WH-like_DNA-bd_sf"/>
</dbReference>
<dbReference type="SUPFAM" id="SSF46785">
    <property type="entry name" value="Winged helix' DNA-binding domain"/>
    <property type="match status" value="1"/>
</dbReference>
<evidence type="ECO:0000256" key="4">
    <source>
        <dbReference type="ARBA" id="ARBA00023163"/>
    </source>
</evidence>
<dbReference type="InterPro" id="IPR000847">
    <property type="entry name" value="LysR_HTH_N"/>
</dbReference>
<comment type="similarity">
    <text evidence="1">Belongs to the LysR transcriptional regulatory family.</text>
</comment>
<dbReference type="Gene3D" id="1.10.10.10">
    <property type="entry name" value="Winged helix-like DNA-binding domain superfamily/Winged helix DNA-binding domain"/>
    <property type="match status" value="1"/>
</dbReference>
<feature type="domain" description="HTH lysR-type" evidence="5">
    <location>
        <begin position="17"/>
        <end position="66"/>
    </location>
</feature>
<evidence type="ECO:0000256" key="1">
    <source>
        <dbReference type="ARBA" id="ARBA00009437"/>
    </source>
</evidence>
<dbReference type="Pfam" id="PF03466">
    <property type="entry name" value="LysR_substrate"/>
    <property type="match status" value="1"/>
</dbReference>
<dbReference type="PANTHER" id="PTHR30346">
    <property type="entry name" value="TRANSCRIPTIONAL DUAL REGULATOR HCAR-RELATED"/>
    <property type="match status" value="1"/>
</dbReference>
<evidence type="ECO:0000313" key="7">
    <source>
        <dbReference type="Proteomes" id="UP001260872"/>
    </source>
</evidence>
<proteinExistence type="inferred from homology"/>
<dbReference type="InterPro" id="IPR036390">
    <property type="entry name" value="WH_DNA-bd_sf"/>
</dbReference>
<evidence type="ECO:0000256" key="2">
    <source>
        <dbReference type="ARBA" id="ARBA00023015"/>
    </source>
</evidence>